<dbReference type="Proteomes" id="UP000076842">
    <property type="component" value="Unassembled WGS sequence"/>
</dbReference>
<reference evidence="1 2" key="1">
    <citation type="journal article" date="2016" name="Mol. Biol. Evol.">
        <title>Comparative Genomics of Early-Diverging Mushroom-Forming Fungi Provides Insights into the Origins of Lignocellulose Decay Capabilities.</title>
        <authorList>
            <person name="Nagy L.G."/>
            <person name="Riley R."/>
            <person name="Tritt A."/>
            <person name="Adam C."/>
            <person name="Daum C."/>
            <person name="Floudas D."/>
            <person name="Sun H."/>
            <person name="Yadav J.S."/>
            <person name="Pangilinan J."/>
            <person name="Larsson K.H."/>
            <person name="Matsuura K."/>
            <person name="Barry K."/>
            <person name="Labutti K."/>
            <person name="Kuo R."/>
            <person name="Ohm R.A."/>
            <person name="Bhattacharya S.S."/>
            <person name="Shirouzu T."/>
            <person name="Yoshinaga Y."/>
            <person name="Martin F.M."/>
            <person name="Grigoriev I.V."/>
            <person name="Hibbett D.S."/>
        </authorList>
    </citation>
    <scope>NUCLEOTIDE SEQUENCE [LARGE SCALE GENOMIC DNA]</scope>
    <source>
        <strain evidence="1 2">HHB12733</strain>
    </source>
</reference>
<dbReference type="EMBL" id="KV423989">
    <property type="protein sequence ID" value="KZT55771.1"/>
    <property type="molecule type" value="Genomic_DNA"/>
</dbReference>
<name>A0A165EY91_9BASI</name>
<sequence>MFCFVFPLTFFLRSHPSALLDLDHFISSHSPFNVRSAPPPPLARTFWYLLPLHSCTPALRVPVFAHTSTPSPYSVICTSRFDRQTHRPAMKTRAKTVRYIQLFACSAEVQLSW</sequence>
<evidence type="ECO:0000313" key="2">
    <source>
        <dbReference type="Proteomes" id="UP000076842"/>
    </source>
</evidence>
<dbReference type="InParanoid" id="A0A165EY91"/>
<evidence type="ECO:0000313" key="1">
    <source>
        <dbReference type="EMBL" id="KZT55771.1"/>
    </source>
</evidence>
<dbReference type="AlphaFoldDB" id="A0A165EY91"/>
<organism evidence="1 2">
    <name type="scientific">Calocera cornea HHB12733</name>
    <dbReference type="NCBI Taxonomy" id="1353952"/>
    <lineage>
        <taxon>Eukaryota</taxon>
        <taxon>Fungi</taxon>
        <taxon>Dikarya</taxon>
        <taxon>Basidiomycota</taxon>
        <taxon>Agaricomycotina</taxon>
        <taxon>Dacrymycetes</taxon>
        <taxon>Dacrymycetales</taxon>
        <taxon>Dacrymycetaceae</taxon>
        <taxon>Calocera</taxon>
    </lineage>
</organism>
<gene>
    <name evidence="1" type="ORF">CALCODRAFT_341144</name>
</gene>
<accession>A0A165EY91</accession>
<proteinExistence type="predicted"/>
<keyword evidence="2" id="KW-1185">Reference proteome</keyword>
<protein>
    <submittedName>
        <fullName evidence="1">Uncharacterized protein</fullName>
    </submittedName>
</protein>